<keyword evidence="3" id="KW-0808">Transferase</keyword>
<dbReference type="InterPro" id="IPR050091">
    <property type="entry name" value="PKS_NRPS_Biosynth_Enz"/>
</dbReference>
<dbReference type="PANTHER" id="PTHR43775:SF37">
    <property type="entry name" value="SI:DKEY-61P9.11"/>
    <property type="match status" value="1"/>
</dbReference>
<dbReference type="InterPro" id="IPR016035">
    <property type="entry name" value="Acyl_Trfase/lysoPLipase"/>
</dbReference>
<dbReference type="InterPro" id="IPR020806">
    <property type="entry name" value="PKS_PP-bd"/>
</dbReference>
<proteinExistence type="predicted"/>
<keyword evidence="1" id="KW-0596">Phosphopantetheine</keyword>
<feature type="domain" description="Ketosynthase family 3 (KS3)" evidence="4">
    <location>
        <begin position="14"/>
        <end position="431"/>
    </location>
</feature>
<dbReference type="PANTHER" id="PTHR43775">
    <property type="entry name" value="FATTY ACID SYNTHASE"/>
    <property type="match status" value="1"/>
</dbReference>
<dbReference type="PROSITE" id="PS00098">
    <property type="entry name" value="THIOLASE_1"/>
    <property type="match status" value="1"/>
</dbReference>
<dbReference type="SUPFAM" id="SSF53901">
    <property type="entry name" value="Thiolase-like"/>
    <property type="match status" value="1"/>
</dbReference>
<dbReference type="InterPro" id="IPR014031">
    <property type="entry name" value="Ketoacyl_synth_C"/>
</dbReference>
<dbReference type="InterPro" id="IPR016039">
    <property type="entry name" value="Thiolase-like"/>
</dbReference>
<evidence type="ECO:0000256" key="1">
    <source>
        <dbReference type="ARBA" id="ARBA00022450"/>
    </source>
</evidence>
<dbReference type="InterPro" id="IPR020615">
    <property type="entry name" value="Thiolase_acyl_enz_int_AS"/>
</dbReference>
<sequence length="973" mass="101545">MSVFSNRGASDVRAETVAVVSMSGRYPGAEQTADGLWDLLKAGQSRVGRVPRDRWDVEAALGPDTVDACRHGSFLADVAGFDPDFFGMSREAAALLDPQVRLFLEVAWEALEIAGYAGDRQVGRRAGVWVGYGHDHYRDLAASAGQRIPGFPASIGLAGKFSGFADWRGPSVVVNALCASSLVALHQAVASLRARECDMALVGGVSAALSPDYYREMNALGVLSPTGESKPFDAGANGFVPGEGVGAVVLKRFDDARRDGDDVIAVIRGTAVNHGGQSSRLFAMNLDSQVALLGDLFERSGIPADSIGYVEAHAVGTRLGDAVEAAALSRVFASAARPPGYCVVGSLKSVLGHMEAASGIAALQKALLSLQRRELLPTTGVARPNSALKPGVSPLRLLDAAVEWPAGECARRACVMSMSMHGVNAAVVLEEAPAPPPKMLDSRESPVHALLLSAAGPEALAALAVRYREALAANRSSLGDVCFTAAVGRAELPYRAFAAGDSVEAVREALWNLAVSGAVPASQAKFALHYRAIAEADVPGQAKIAREQTPALKRELAARGMDRELQGLEALETGADDPLSLRLAIVARDVARATFWRALGVVPECVSGRGVGAISAACVAGRLPLDRVAAAIEAIVGGRAIDLPIDLQVPGEASTAPASSGDGEGRRPTLLSAVTGQAVAHLGDRDWTGMHEAGAERSDGARAGDAALLERLAAQGVTIMLNATARGVLPAKTALSGLSLIEEGNDAMGRRALGALWSMGVAVRWREVYRGGRHGRVRLPTYPFQRARHWFRTDGAAAESISAPARTQTIPKVAAANAAPEPPRPASAAAVVHESAAVAATPRERIAMLLGDCIGEVRRECAGLAHDRNLLEAGLDSADLTATTQLVSQKLGVELSTIFLFEHSSIHRATTFLLEAFPTQCASSTHVAVAQVVSAAPESAVPAPAHSSGDAMHAMLMRMEARIRALEEGSAVN</sequence>
<keyword evidence="2" id="KW-0597">Phosphoprotein</keyword>
<comment type="caution">
    <text evidence="5">The sequence shown here is derived from an EMBL/GenBank/DDBJ whole genome shotgun (WGS) entry which is preliminary data.</text>
</comment>
<keyword evidence="6" id="KW-1185">Reference proteome</keyword>
<dbReference type="InterPro" id="IPR009081">
    <property type="entry name" value="PP-bd_ACP"/>
</dbReference>
<dbReference type="Pfam" id="PF00550">
    <property type="entry name" value="PP-binding"/>
    <property type="match status" value="1"/>
</dbReference>
<dbReference type="SUPFAM" id="SSF52151">
    <property type="entry name" value="FabD/lysophospholipase-like"/>
    <property type="match status" value="1"/>
</dbReference>
<dbReference type="SUPFAM" id="SSF47336">
    <property type="entry name" value="ACP-like"/>
    <property type="match status" value="1"/>
</dbReference>
<dbReference type="Gene3D" id="1.10.1200.10">
    <property type="entry name" value="ACP-like"/>
    <property type="match status" value="1"/>
</dbReference>
<organism evidence="5 6">
    <name type="scientific">Lysobacter hankyongensis</name>
    <dbReference type="NCBI Taxonomy" id="1176535"/>
    <lineage>
        <taxon>Bacteria</taxon>
        <taxon>Pseudomonadati</taxon>
        <taxon>Pseudomonadota</taxon>
        <taxon>Gammaproteobacteria</taxon>
        <taxon>Lysobacterales</taxon>
        <taxon>Lysobacteraceae</taxon>
        <taxon>Lysobacter</taxon>
    </lineage>
</organism>
<reference evidence="6" key="1">
    <citation type="journal article" date="2019" name="Int. J. Syst. Evol. Microbiol.">
        <title>The Global Catalogue of Microorganisms (GCM) 10K type strain sequencing project: providing services to taxonomists for standard genome sequencing and annotation.</title>
        <authorList>
            <consortium name="The Broad Institute Genomics Platform"/>
            <consortium name="The Broad Institute Genome Sequencing Center for Infectious Disease"/>
            <person name="Wu L."/>
            <person name="Ma J."/>
        </authorList>
    </citation>
    <scope>NUCLEOTIDE SEQUENCE [LARGE SCALE GENOMIC DNA]</scope>
    <source>
        <strain evidence="6">JCM 18204</strain>
    </source>
</reference>
<dbReference type="PROSITE" id="PS52004">
    <property type="entry name" value="KS3_2"/>
    <property type="match status" value="1"/>
</dbReference>
<dbReference type="Pfam" id="PF00109">
    <property type="entry name" value="ketoacyl-synt"/>
    <property type="match status" value="1"/>
</dbReference>
<evidence type="ECO:0000313" key="5">
    <source>
        <dbReference type="EMBL" id="GAA4782219.1"/>
    </source>
</evidence>
<dbReference type="Pfam" id="PF02801">
    <property type="entry name" value="Ketoacyl-synt_C"/>
    <property type="match status" value="1"/>
</dbReference>
<gene>
    <name evidence="5" type="ORF">GCM10023307_03410</name>
</gene>
<dbReference type="CDD" id="cd00833">
    <property type="entry name" value="PKS"/>
    <property type="match status" value="1"/>
</dbReference>
<protein>
    <recommendedName>
        <fullName evidence="4">Ketosynthase family 3 (KS3) domain-containing protein</fullName>
    </recommendedName>
</protein>
<dbReference type="Gene3D" id="3.40.366.10">
    <property type="entry name" value="Malonyl-Coenzyme A Acyl Carrier Protein, domain 2"/>
    <property type="match status" value="1"/>
</dbReference>
<name>A0ABP9AJB6_9GAMM</name>
<dbReference type="EMBL" id="BAABJE010000001">
    <property type="protein sequence ID" value="GAA4782219.1"/>
    <property type="molecule type" value="Genomic_DNA"/>
</dbReference>
<dbReference type="SMART" id="SM00825">
    <property type="entry name" value="PKS_KS"/>
    <property type="match status" value="1"/>
</dbReference>
<dbReference type="Gene3D" id="3.30.70.3290">
    <property type="match status" value="1"/>
</dbReference>
<dbReference type="InterPro" id="IPR014030">
    <property type="entry name" value="Ketoacyl_synth_N"/>
</dbReference>
<evidence type="ECO:0000313" key="6">
    <source>
        <dbReference type="Proteomes" id="UP001499959"/>
    </source>
</evidence>
<evidence type="ECO:0000259" key="4">
    <source>
        <dbReference type="PROSITE" id="PS52004"/>
    </source>
</evidence>
<dbReference type="RefSeq" id="WP_345301538.1">
    <property type="nucleotide sequence ID" value="NZ_BAABJE010000001.1"/>
</dbReference>
<dbReference type="Proteomes" id="UP001499959">
    <property type="component" value="Unassembled WGS sequence"/>
</dbReference>
<accession>A0ABP9AJB6</accession>
<dbReference type="InterPro" id="IPR020841">
    <property type="entry name" value="PKS_Beta-ketoAc_synthase_dom"/>
</dbReference>
<dbReference type="InterPro" id="IPR036736">
    <property type="entry name" value="ACP-like_sf"/>
</dbReference>
<dbReference type="SMART" id="SM00823">
    <property type="entry name" value="PKS_PP"/>
    <property type="match status" value="1"/>
</dbReference>
<evidence type="ECO:0000256" key="2">
    <source>
        <dbReference type="ARBA" id="ARBA00022553"/>
    </source>
</evidence>
<dbReference type="Pfam" id="PF22621">
    <property type="entry name" value="CurL-like_PKS_C"/>
    <property type="match status" value="1"/>
</dbReference>
<dbReference type="InterPro" id="IPR001227">
    <property type="entry name" value="Ac_transferase_dom_sf"/>
</dbReference>
<evidence type="ECO:0000256" key="3">
    <source>
        <dbReference type="ARBA" id="ARBA00022679"/>
    </source>
</evidence>
<dbReference type="Gene3D" id="3.40.47.10">
    <property type="match status" value="1"/>
</dbReference>